<feature type="region of interest" description="Disordered" evidence="1">
    <location>
        <begin position="132"/>
        <end position="195"/>
    </location>
</feature>
<dbReference type="Pfam" id="PF26130">
    <property type="entry name" value="PB1-like"/>
    <property type="match status" value="1"/>
</dbReference>
<accession>A0A9Q1GZ59</accession>
<feature type="region of interest" description="Disordered" evidence="1">
    <location>
        <begin position="257"/>
        <end position="283"/>
    </location>
</feature>
<keyword evidence="4" id="KW-1185">Reference proteome</keyword>
<protein>
    <recommendedName>
        <fullName evidence="2">PB1-like domain-containing protein</fullName>
    </recommendedName>
</protein>
<gene>
    <name evidence="3" type="ORF">Cgig2_029223</name>
</gene>
<proteinExistence type="predicted"/>
<feature type="domain" description="PB1-like" evidence="2">
    <location>
        <begin position="15"/>
        <end position="113"/>
    </location>
</feature>
<comment type="caution">
    <text evidence="3">The sequence shown here is derived from an EMBL/GenBank/DDBJ whole genome shotgun (WGS) entry which is preliminary data.</text>
</comment>
<feature type="compositionally biased region" description="Basic and acidic residues" evidence="1">
    <location>
        <begin position="132"/>
        <end position="145"/>
    </location>
</feature>
<evidence type="ECO:0000259" key="2">
    <source>
        <dbReference type="Pfam" id="PF26130"/>
    </source>
</evidence>
<evidence type="ECO:0000256" key="1">
    <source>
        <dbReference type="SAM" id="MobiDB-lite"/>
    </source>
</evidence>
<dbReference type="InterPro" id="IPR058594">
    <property type="entry name" value="PB1-like_dom_pln"/>
</dbReference>
<evidence type="ECO:0000313" key="4">
    <source>
        <dbReference type="Proteomes" id="UP001153076"/>
    </source>
</evidence>
<evidence type="ECO:0000313" key="3">
    <source>
        <dbReference type="EMBL" id="KAJ8427809.1"/>
    </source>
</evidence>
<reference evidence="3" key="1">
    <citation type="submission" date="2022-04" db="EMBL/GenBank/DDBJ databases">
        <title>Carnegiea gigantea Genome sequencing and assembly v2.</title>
        <authorList>
            <person name="Copetti D."/>
            <person name="Sanderson M.J."/>
            <person name="Burquez A."/>
            <person name="Wojciechowski M.F."/>
        </authorList>
    </citation>
    <scope>NUCLEOTIDE SEQUENCE</scope>
    <source>
        <strain evidence="3">SGP5-SGP5p</strain>
        <tissue evidence="3">Aerial part</tissue>
    </source>
</reference>
<organism evidence="3 4">
    <name type="scientific">Carnegiea gigantea</name>
    <dbReference type="NCBI Taxonomy" id="171969"/>
    <lineage>
        <taxon>Eukaryota</taxon>
        <taxon>Viridiplantae</taxon>
        <taxon>Streptophyta</taxon>
        <taxon>Embryophyta</taxon>
        <taxon>Tracheophyta</taxon>
        <taxon>Spermatophyta</taxon>
        <taxon>Magnoliopsida</taxon>
        <taxon>eudicotyledons</taxon>
        <taxon>Gunneridae</taxon>
        <taxon>Pentapetalae</taxon>
        <taxon>Caryophyllales</taxon>
        <taxon>Cactineae</taxon>
        <taxon>Cactaceae</taxon>
        <taxon>Cactoideae</taxon>
        <taxon>Echinocereeae</taxon>
        <taxon>Carnegiea</taxon>
    </lineage>
</organism>
<feature type="compositionally biased region" description="Polar residues" evidence="1">
    <location>
        <begin position="177"/>
        <end position="187"/>
    </location>
</feature>
<dbReference type="EMBL" id="JAKOGI010001091">
    <property type="protein sequence ID" value="KAJ8427809.1"/>
    <property type="molecule type" value="Genomic_DNA"/>
</dbReference>
<dbReference type="AlphaFoldDB" id="A0A9Q1GZ59"/>
<name>A0A9Q1GZ59_9CARY</name>
<sequence length="460" mass="50923">MDDAACKDAPVGGPDDVTLEINYGGVFEKGESGLEYKGGGSRTLWPVNADLLSYFEMKGLAEDVGFTNIEEIYYVIPWLSMEDGLRPLKTDYYSLDMAEYARKTKKISAYIVHKVDEAVVIPPALPSCEAEKETCTSEEPKSVDRKRVKHVARKRTSPRGKVPTSNATHVTSKEKGPTTTVNNSGSNEKGPGTAGDVSAIVGSKLPKERVPLVSAIVESAKEKVSPVPTKAQQQFANNFEDDRPDSPIPWDVLVGGDTLSGSSRTSVYEPESDEWEDVDDDDDDDVLKTEEDVLEHDLHNVEDIETSDEDWEVANNNLRKFKEAREVEAQRAAAECRSEVRTACENDSEYEELDAELDTPPTTDEEDNMIFRRRKKRRGSKLMSTQTIRSLHEKLLGLKKILQSLFILICMGTIISSHMGEQYFFVRDNANTSGATSIVDVEVGHFLSQASVGSSCLPQP</sequence>
<feature type="compositionally biased region" description="Basic residues" evidence="1">
    <location>
        <begin position="146"/>
        <end position="158"/>
    </location>
</feature>
<dbReference type="Proteomes" id="UP001153076">
    <property type="component" value="Unassembled WGS sequence"/>
</dbReference>
<feature type="compositionally biased region" description="Acidic residues" evidence="1">
    <location>
        <begin position="270"/>
        <end position="283"/>
    </location>
</feature>